<dbReference type="AlphaFoldDB" id="A0A376E2S9"/>
<evidence type="ECO:0000313" key="1">
    <source>
        <dbReference type="EMBL" id="STD01089.1"/>
    </source>
</evidence>
<dbReference type="RefSeq" id="WP_128124905.1">
    <property type="nucleotide sequence ID" value="NZ_UFVQ01000003.1"/>
</dbReference>
<dbReference type="Proteomes" id="UP000255224">
    <property type="component" value="Unassembled WGS sequence"/>
</dbReference>
<accession>A0A376E2S9</accession>
<evidence type="ECO:0008006" key="3">
    <source>
        <dbReference type="Google" id="ProtNLM"/>
    </source>
</evidence>
<proteinExistence type="predicted"/>
<name>A0A376E2S9_CHRCU</name>
<protein>
    <recommendedName>
        <fullName evidence="3">Lipocalin-like domain-containing protein</fullName>
    </recommendedName>
</protein>
<gene>
    <name evidence="1" type="ORF">NCTC13533_03056</name>
</gene>
<reference evidence="1 2" key="1">
    <citation type="submission" date="2018-06" db="EMBL/GenBank/DDBJ databases">
        <authorList>
            <consortium name="Pathogen Informatics"/>
            <person name="Doyle S."/>
        </authorList>
    </citation>
    <scope>NUCLEOTIDE SEQUENCE [LARGE SCALE GENOMIC DNA]</scope>
    <source>
        <strain evidence="1 2">NCTC13533</strain>
    </source>
</reference>
<evidence type="ECO:0000313" key="2">
    <source>
        <dbReference type="Proteomes" id="UP000255224"/>
    </source>
</evidence>
<organism evidence="1 2">
    <name type="scientific">Chryseobacterium carnipullorum</name>
    <dbReference type="NCBI Taxonomy" id="1124835"/>
    <lineage>
        <taxon>Bacteria</taxon>
        <taxon>Pseudomonadati</taxon>
        <taxon>Bacteroidota</taxon>
        <taxon>Flavobacteriia</taxon>
        <taxon>Flavobacteriales</taxon>
        <taxon>Weeksellaceae</taxon>
        <taxon>Chryseobacterium group</taxon>
        <taxon>Chryseobacterium</taxon>
    </lineage>
</organism>
<sequence length="75" mass="8487">MRKYILIVCLSLAGIFKAQTSKELIGKWQLVETQINSQPKDIKSIFGSDTVFQDFMQNSSFEAQSEKKGIKENGN</sequence>
<dbReference type="EMBL" id="UFVQ01000003">
    <property type="protein sequence ID" value="STD01089.1"/>
    <property type="molecule type" value="Genomic_DNA"/>
</dbReference>